<evidence type="ECO:0000256" key="10">
    <source>
        <dbReference type="ARBA" id="ARBA00040371"/>
    </source>
</evidence>
<dbReference type="GO" id="GO:0030258">
    <property type="term" value="P:lipid modification"/>
    <property type="evidence" value="ECO:0007669"/>
    <property type="project" value="TreeGrafter"/>
</dbReference>
<organism evidence="13 14">
    <name type="scientific">Popillia japonica</name>
    <name type="common">Japanese beetle</name>
    <dbReference type="NCBI Taxonomy" id="7064"/>
    <lineage>
        <taxon>Eukaryota</taxon>
        <taxon>Metazoa</taxon>
        <taxon>Ecdysozoa</taxon>
        <taxon>Arthropoda</taxon>
        <taxon>Hexapoda</taxon>
        <taxon>Insecta</taxon>
        <taxon>Pterygota</taxon>
        <taxon>Neoptera</taxon>
        <taxon>Endopterygota</taxon>
        <taxon>Coleoptera</taxon>
        <taxon>Polyphaga</taxon>
        <taxon>Scarabaeiformia</taxon>
        <taxon>Scarabaeidae</taxon>
        <taxon>Rutelinae</taxon>
        <taxon>Popillia</taxon>
    </lineage>
</organism>
<keyword evidence="2" id="KW-0808">Transferase</keyword>
<proteinExistence type="inferred from homology"/>
<evidence type="ECO:0000256" key="8">
    <source>
        <dbReference type="ARBA" id="ARBA00038269"/>
    </source>
</evidence>
<evidence type="ECO:0000256" key="7">
    <source>
        <dbReference type="ARBA" id="ARBA00023315"/>
    </source>
</evidence>
<dbReference type="Proteomes" id="UP001458880">
    <property type="component" value="Unassembled WGS sequence"/>
</dbReference>
<keyword evidence="3" id="KW-0879">Wnt signaling pathway</keyword>
<dbReference type="InterPro" id="IPR004299">
    <property type="entry name" value="MBOAT_fam"/>
</dbReference>
<feature type="transmembrane region" description="Helical" evidence="12">
    <location>
        <begin position="421"/>
        <end position="440"/>
    </location>
</feature>
<gene>
    <name evidence="13" type="ORF">QE152_g6774</name>
</gene>
<dbReference type="GO" id="GO:0016055">
    <property type="term" value="P:Wnt signaling pathway"/>
    <property type="evidence" value="ECO:0007669"/>
    <property type="project" value="UniProtKB-KW"/>
</dbReference>
<dbReference type="GO" id="GO:0017147">
    <property type="term" value="F:Wnt-protein binding"/>
    <property type="evidence" value="ECO:0007669"/>
    <property type="project" value="TreeGrafter"/>
</dbReference>
<dbReference type="PANTHER" id="PTHR13906">
    <property type="entry name" value="PORCUPINE"/>
    <property type="match status" value="1"/>
</dbReference>
<comment type="similarity">
    <text evidence="8">Belongs to the membrane-bound acyltransferase family. Porcupine subfamily.</text>
</comment>
<evidence type="ECO:0000256" key="9">
    <source>
        <dbReference type="ARBA" id="ARBA00038867"/>
    </source>
</evidence>
<dbReference type="GO" id="GO:0061355">
    <property type="term" value="P:Wnt protein secretion"/>
    <property type="evidence" value="ECO:0007669"/>
    <property type="project" value="TreeGrafter"/>
</dbReference>
<keyword evidence="4 12" id="KW-0812">Transmembrane</keyword>
<dbReference type="PANTHER" id="PTHR13906:SF12">
    <property type="entry name" value="PROTEIN-SERINE O-PALMITOLEOYLTRANSFERASE PORCUPINE"/>
    <property type="match status" value="1"/>
</dbReference>
<evidence type="ECO:0000256" key="1">
    <source>
        <dbReference type="ARBA" id="ARBA00004141"/>
    </source>
</evidence>
<evidence type="ECO:0000313" key="13">
    <source>
        <dbReference type="EMBL" id="KAK9745595.1"/>
    </source>
</evidence>
<keyword evidence="14" id="KW-1185">Reference proteome</keyword>
<name>A0AAW1MDH0_POPJA</name>
<keyword evidence="7" id="KW-0012">Acyltransferase</keyword>
<dbReference type="GO" id="GO:1990698">
    <property type="term" value="F:palmitoleoyltransferase activity"/>
    <property type="evidence" value="ECO:0007669"/>
    <property type="project" value="UniProtKB-EC"/>
</dbReference>
<comment type="catalytic activity">
    <reaction evidence="11">
        <text>[Wnt protein]-L-serine + (9Z)-hexadecenoyl-CoA = [Wnt protein]-O-(9Z)-hexadecenoyl-L-serine + CoA</text>
        <dbReference type="Rhea" id="RHEA:45336"/>
        <dbReference type="Rhea" id="RHEA-COMP:11170"/>
        <dbReference type="Rhea" id="RHEA-COMP:11171"/>
        <dbReference type="ChEBI" id="CHEBI:29999"/>
        <dbReference type="ChEBI" id="CHEBI:57287"/>
        <dbReference type="ChEBI" id="CHEBI:61540"/>
        <dbReference type="ChEBI" id="CHEBI:85189"/>
        <dbReference type="EC" id="2.3.1.250"/>
    </reaction>
</comment>
<feature type="transmembrane region" description="Helical" evidence="12">
    <location>
        <begin position="106"/>
        <end position="124"/>
    </location>
</feature>
<feature type="transmembrane region" description="Helical" evidence="12">
    <location>
        <begin position="329"/>
        <end position="346"/>
    </location>
</feature>
<dbReference type="EMBL" id="JASPKY010000047">
    <property type="protein sequence ID" value="KAK9745595.1"/>
    <property type="molecule type" value="Genomic_DNA"/>
</dbReference>
<dbReference type="GO" id="GO:0005783">
    <property type="term" value="C:endoplasmic reticulum"/>
    <property type="evidence" value="ECO:0007669"/>
    <property type="project" value="TreeGrafter"/>
</dbReference>
<comment type="caution">
    <text evidence="13">The sequence shown here is derived from an EMBL/GenBank/DDBJ whole genome shotgun (WGS) entry which is preliminary data.</text>
</comment>
<evidence type="ECO:0000256" key="6">
    <source>
        <dbReference type="ARBA" id="ARBA00023136"/>
    </source>
</evidence>
<dbReference type="Pfam" id="PF03062">
    <property type="entry name" value="MBOAT"/>
    <property type="match status" value="1"/>
</dbReference>
<evidence type="ECO:0000256" key="11">
    <source>
        <dbReference type="ARBA" id="ARBA00047978"/>
    </source>
</evidence>
<feature type="transmembrane region" description="Helical" evidence="12">
    <location>
        <begin position="76"/>
        <end position="94"/>
    </location>
</feature>
<feature type="transmembrane region" description="Helical" evidence="12">
    <location>
        <begin position="382"/>
        <end position="401"/>
    </location>
</feature>
<keyword evidence="5 12" id="KW-1133">Transmembrane helix</keyword>
<evidence type="ECO:0000256" key="3">
    <source>
        <dbReference type="ARBA" id="ARBA00022687"/>
    </source>
</evidence>
<comment type="subcellular location">
    <subcellularLocation>
        <location evidence="1">Membrane</location>
        <topology evidence="1">Multi-pass membrane protein</topology>
    </subcellularLocation>
</comment>
<keyword evidence="6 12" id="KW-0472">Membrane</keyword>
<feature type="transmembrane region" description="Helical" evidence="12">
    <location>
        <begin position="303"/>
        <end position="323"/>
    </location>
</feature>
<dbReference type="InterPro" id="IPR049941">
    <property type="entry name" value="LPLAT_7/PORCN-like"/>
</dbReference>
<evidence type="ECO:0000256" key="4">
    <source>
        <dbReference type="ARBA" id="ARBA00022692"/>
    </source>
</evidence>
<accession>A0AAW1MDH0</accession>
<dbReference type="EC" id="2.3.1.250" evidence="9"/>
<dbReference type="GO" id="GO:0016020">
    <property type="term" value="C:membrane"/>
    <property type="evidence" value="ECO:0007669"/>
    <property type="project" value="UniProtKB-SubCell"/>
</dbReference>
<reference evidence="13 14" key="1">
    <citation type="journal article" date="2024" name="BMC Genomics">
        <title>De novo assembly and annotation of Popillia japonica's genome with initial clues to its potential as an invasive pest.</title>
        <authorList>
            <person name="Cucini C."/>
            <person name="Boschi S."/>
            <person name="Funari R."/>
            <person name="Cardaioli E."/>
            <person name="Iannotti N."/>
            <person name="Marturano G."/>
            <person name="Paoli F."/>
            <person name="Bruttini M."/>
            <person name="Carapelli A."/>
            <person name="Frati F."/>
            <person name="Nardi F."/>
        </authorList>
    </citation>
    <scope>NUCLEOTIDE SEQUENCE [LARGE SCALE GENOMIC DNA]</scope>
    <source>
        <strain evidence="13">DMR45628</strain>
    </source>
</reference>
<evidence type="ECO:0000313" key="14">
    <source>
        <dbReference type="Proteomes" id="UP001458880"/>
    </source>
</evidence>
<dbReference type="AlphaFoldDB" id="A0AAW1MDH0"/>
<evidence type="ECO:0000256" key="5">
    <source>
        <dbReference type="ARBA" id="ARBA00022989"/>
    </source>
</evidence>
<feature type="transmembrane region" description="Helical" evidence="12">
    <location>
        <begin position="198"/>
        <end position="224"/>
    </location>
</feature>
<evidence type="ECO:0000256" key="12">
    <source>
        <dbReference type="SAM" id="Phobius"/>
    </source>
</evidence>
<evidence type="ECO:0000256" key="2">
    <source>
        <dbReference type="ARBA" id="ARBA00022679"/>
    </source>
</evidence>
<protein>
    <recommendedName>
        <fullName evidence="10">Protein-serine O-palmitoleoyltransferase porcupine</fullName>
        <ecNumber evidence="9">2.3.1.250</ecNumber>
    </recommendedName>
</protein>
<sequence>MWFSEEKRSDTFYDILENCVGPSIESLRDQLVVSFMVNLVFNLVVRTGKLSENAFHYFSTACGLFVLYFGLLGPDIGTHISLLISGYIMVHYTFKMRDLRPGHLNPTYIAELVCVVFLILGEFYYPNADLWLRCRGIAMIAVMKLISMVSDFRDVQKPSFFQYTGYLLCPANCMLGPWCRYSEYIRVNTIRSPLNLKWLWRIVKTTILAFFFLAISNCFVDYYLPEDNEWVAAYKKALCFRSSHYFISYLAEAVMLTGGYNEKFGSDWSYMITNPFYVELPRSLAIVVVYWNMPMHRFLKMYVYILFLPYSNALAIFLTYFFSSLLHGMNIQIALVLLSLGGFSYIQAVSQKLASKVFNACVKIRPCANCQHRFKKYHPITLFINLSFMLFNVAHLIYLGAVMNIISTNRSIYDTLIKWESLGYSSHHLFFMIFCILWLFKGTGVESDDTAPPPETEC</sequence>